<evidence type="ECO:0000313" key="5">
    <source>
        <dbReference type="EMBL" id="OBU02673.1"/>
    </source>
</evidence>
<keyword evidence="6" id="KW-1185">Reference proteome</keyword>
<accession>A0A1B8H0U0</accession>
<feature type="domain" description="Gfo/Idh/MocA-like oxidoreductase C-terminal" evidence="4">
    <location>
        <begin position="134"/>
        <end position="346"/>
    </location>
</feature>
<dbReference type="NCBIfam" id="NF008607">
    <property type="entry name" value="PRK11579.1"/>
    <property type="match status" value="1"/>
</dbReference>
<dbReference type="AlphaFoldDB" id="A0A1B8H0U0"/>
<evidence type="ECO:0000259" key="3">
    <source>
        <dbReference type="Pfam" id="PF01408"/>
    </source>
</evidence>
<dbReference type="InterPro" id="IPR051317">
    <property type="entry name" value="Gfo/Idh/MocA_oxidoreduct"/>
</dbReference>
<dbReference type="Gene3D" id="3.30.360.10">
    <property type="entry name" value="Dihydrodipicolinate Reductase, domain 2"/>
    <property type="match status" value="1"/>
</dbReference>
<protein>
    <submittedName>
        <fullName evidence="5">Oxidoreductase</fullName>
    </submittedName>
</protein>
<comment type="similarity">
    <text evidence="1">Belongs to the Gfo/Idh/MocA family.</text>
</comment>
<organism evidence="5 6">
    <name type="scientific">Morganella psychrotolerans</name>
    <dbReference type="NCBI Taxonomy" id="368603"/>
    <lineage>
        <taxon>Bacteria</taxon>
        <taxon>Pseudomonadati</taxon>
        <taxon>Pseudomonadota</taxon>
        <taxon>Gammaproteobacteria</taxon>
        <taxon>Enterobacterales</taxon>
        <taxon>Morganellaceae</taxon>
        <taxon>Morganella</taxon>
    </lineage>
</organism>
<dbReference type="Pfam" id="PF01408">
    <property type="entry name" value="GFO_IDH_MocA"/>
    <property type="match status" value="1"/>
</dbReference>
<evidence type="ECO:0000313" key="6">
    <source>
        <dbReference type="Proteomes" id="UP000092377"/>
    </source>
</evidence>
<dbReference type="GO" id="GO:0016491">
    <property type="term" value="F:oxidoreductase activity"/>
    <property type="evidence" value="ECO:0007669"/>
    <property type="project" value="UniProtKB-KW"/>
</dbReference>
<keyword evidence="2" id="KW-0560">Oxidoreductase</keyword>
<dbReference type="InterPro" id="IPR036291">
    <property type="entry name" value="NAD(P)-bd_dom_sf"/>
</dbReference>
<dbReference type="Pfam" id="PF02894">
    <property type="entry name" value="GFO_IDH_MocA_C"/>
    <property type="match status" value="1"/>
</dbReference>
<dbReference type="SUPFAM" id="SSF55347">
    <property type="entry name" value="Glyceraldehyde-3-phosphate dehydrogenase-like, C-terminal domain"/>
    <property type="match status" value="1"/>
</dbReference>
<comment type="caution">
    <text evidence="5">The sequence shown here is derived from an EMBL/GenBank/DDBJ whole genome shotgun (WGS) entry which is preliminary data.</text>
</comment>
<name>A0A1B8H0U0_9GAMM</name>
<reference evidence="6" key="1">
    <citation type="submission" date="2016-06" db="EMBL/GenBank/DDBJ databases">
        <authorList>
            <person name="Butler K."/>
        </authorList>
    </citation>
    <scope>NUCLEOTIDE SEQUENCE [LARGE SCALE GENOMIC DNA]</scope>
    <source>
        <strain evidence="6">GCSL-Mp20</strain>
    </source>
</reference>
<sequence>MTKILKVGLVGYGFAGKTFHAPFIVNNANMELAKVASSDAQKVHADYPDVQVVATPEEIFTDPSIDLVVIPTPNDTHFPLAQMALAAGKHVVVDKPFTLTSEDAFSLAKQADAAGLVLSVYHNRRFDSGYLTLKSLFESKKLGDIKYFEIHFDRYRPQPQKRWREAAALGSGIWYDLGSHLIDQALQFFGKPDAITADLGMIRPGAEAVDYFHAQLHYPDVKVILHATTVAAAESPVYVVHGMNGSYVKYGLDPQENALKAGEMPVGINWGHDSRDGKVTLSPDGIELITDTYPNKAGHYGRYYAEVAEAILNNGPNPVTAAEGAEVIRIIEAGMESHKTKRTVAL</sequence>
<gene>
    <name evidence="5" type="ORF">AYY18_11725</name>
</gene>
<dbReference type="InterPro" id="IPR004104">
    <property type="entry name" value="Gfo/Idh/MocA-like_OxRdtase_C"/>
</dbReference>
<dbReference type="SUPFAM" id="SSF51735">
    <property type="entry name" value="NAD(P)-binding Rossmann-fold domains"/>
    <property type="match status" value="1"/>
</dbReference>
<dbReference type="PANTHER" id="PTHR43708">
    <property type="entry name" value="CONSERVED EXPRESSED OXIDOREDUCTASE (EUROFUNG)"/>
    <property type="match status" value="1"/>
</dbReference>
<dbReference type="Proteomes" id="UP000092377">
    <property type="component" value="Unassembled WGS sequence"/>
</dbReference>
<dbReference type="RefSeq" id="WP_067406293.1">
    <property type="nucleotide sequence ID" value="NZ_LZEY01000060.1"/>
</dbReference>
<dbReference type="GO" id="GO:0000166">
    <property type="term" value="F:nucleotide binding"/>
    <property type="evidence" value="ECO:0007669"/>
    <property type="project" value="InterPro"/>
</dbReference>
<dbReference type="Gene3D" id="3.40.50.720">
    <property type="entry name" value="NAD(P)-binding Rossmann-like Domain"/>
    <property type="match status" value="1"/>
</dbReference>
<evidence type="ECO:0000256" key="1">
    <source>
        <dbReference type="ARBA" id="ARBA00010928"/>
    </source>
</evidence>
<evidence type="ECO:0000259" key="4">
    <source>
        <dbReference type="Pfam" id="PF02894"/>
    </source>
</evidence>
<evidence type="ECO:0000256" key="2">
    <source>
        <dbReference type="ARBA" id="ARBA00023002"/>
    </source>
</evidence>
<dbReference type="EMBL" id="LZEY01000060">
    <property type="protein sequence ID" value="OBU02673.1"/>
    <property type="molecule type" value="Genomic_DNA"/>
</dbReference>
<dbReference type="OrthoDB" id="9774191at2"/>
<feature type="domain" description="Gfo/Idh/MocA-like oxidoreductase N-terminal" evidence="3">
    <location>
        <begin position="5"/>
        <end position="122"/>
    </location>
</feature>
<proteinExistence type="inferred from homology"/>
<dbReference type="PANTHER" id="PTHR43708:SF5">
    <property type="entry name" value="CONSERVED EXPRESSED OXIDOREDUCTASE (EUROFUNG)-RELATED"/>
    <property type="match status" value="1"/>
</dbReference>
<dbReference type="InterPro" id="IPR000683">
    <property type="entry name" value="Gfo/Idh/MocA-like_OxRdtase_N"/>
</dbReference>